<dbReference type="InterPro" id="IPR043129">
    <property type="entry name" value="ATPase_NBD"/>
</dbReference>
<reference evidence="2 3" key="1">
    <citation type="submission" date="2013-08" db="EMBL/GenBank/DDBJ databases">
        <title>The genome sequence of Knoellia aerolata.</title>
        <authorList>
            <person name="Zhu W."/>
            <person name="Wang G."/>
        </authorList>
    </citation>
    <scope>NUCLEOTIDE SEQUENCE [LARGE SCALE GENOMIC DNA]</scope>
    <source>
        <strain evidence="2 3">DSM 18566</strain>
    </source>
</reference>
<keyword evidence="3" id="KW-1185">Reference proteome</keyword>
<dbReference type="CDD" id="cd24032">
    <property type="entry name" value="ASKHA_NBD_TsaB"/>
    <property type="match status" value="1"/>
</dbReference>
<dbReference type="eggNOG" id="COG1214">
    <property type="taxonomic scope" value="Bacteria"/>
</dbReference>
<dbReference type="GO" id="GO:0005829">
    <property type="term" value="C:cytosol"/>
    <property type="evidence" value="ECO:0007669"/>
    <property type="project" value="TreeGrafter"/>
</dbReference>
<dbReference type="NCBIfam" id="TIGR03725">
    <property type="entry name" value="T6A_YeaZ"/>
    <property type="match status" value="1"/>
</dbReference>
<evidence type="ECO:0000313" key="2">
    <source>
        <dbReference type="EMBL" id="KGN38394.1"/>
    </source>
</evidence>
<dbReference type="EMBL" id="AVPL01000089">
    <property type="protein sequence ID" value="KGN38394.1"/>
    <property type="molecule type" value="Genomic_DNA"/>
</dbReference>
<dbReference type="PANTHER" id="PTHR11735:SF11">
    <property type="entry name" value="TRNA THREONYLCARBAMOYLADENOSINE BIOSYNTHESIS PROTEIN TSAB"/>
    <property type="match status" value="1"/>
</dbReference>
<proteinExistence type="predicted"/>
<dbReference type="InterPro" id="IPR000905">
    <property type="entry name" value="Gcp-like_dom"/>
</dbReference>
<organism evidence="2 3">
    <name type="scientific">Knoellia aerolata DSM 18566</name>
    <dbReference type="NCBI Taxonomy" id="1385519"/>
    <lineage>
        <taxon>Bacteria</taxon>
        <taxon>Bacillati</taxon>
        <taxon>Actinomycetota</taxon>
        <taxon>Actinomycetes</taxon>
        <taxon>Micrococcales</taxon>
        <taxon>Intrasporangiaceae</taxon>
        <taxon>Knoellia</taxon>
    </lineage>
</organism>
<accession>A0A0A0JNQ5</accession>
<dbReference type="Pfam" id="PF00814">
    <property type="entry name" value="TsaD"/>
    <property type="match status" value="1"/>
</dbReference>
<gene>
    <name evidence="2" type="ORF">N801_00015</name>
</gene>
<dbReference type="SUPFAM" id="SSF53067">
    <property type="entry name" value="Actin-like ATPase domain"/>
    <property type="match status" value="2"/>
</dbReference>
<protein>
    <submittedName>
        <fullName evidence="2">Peptidase M22</fullName>
    </submittedName>
</protein>
<feature type="domain" description="Gcp-like" evidence="1">
    <location>
        <begin position="39"/>
        <end position="156"/>
    </location>
</feature>
<dbReference type="PANTHER" id="PTHR11735">
    <property type="entry name" value="TRNA N6-ADENOSINE THREONYLCARBAMOYLTRANSFERASE"/>
    <property type="match status" value="1"/>
</dbReference>
<evidence type="ECO:0000313" key="3">
    <source>
        <dbReference type="Proteomes" id="UP000030013"/>
    </source>
</evidence>
<dbReference type="STRING" id="1385519.N801_00015"/>
<dbReference type="GO" id="GO:0002949">
    <property type="term" value="P:tRNA threonylcarbamoyladenosine modification"/>
    <property type="evidence" value="ECO:0007669"/>
    <property type="project" value="InterPro"/>
</dbReference>
<dbReference type="InterPro" id="IPR022496">
    <property type="entry name" value="T6A_TsaB"/>
</dbReference>
<dbReference type="Proteomes" id="UP000030013">
    <property type="component" value="Unassembled WGS sequence"/>
</dbReference>
<evidence type="ECO:0000259" key="1">
    <source>
        <dbReference type="Pfam" id="PF00814"/>
    </source>
</evidence>
<dbReference type="AlphaFoldDB" id="A0A0A0JNQ5"/>
<sequence length="225" mass="23851">MAGRRTVLILAIDTSTSAITVALHDDTRVLAAASHIDPRAHTEWVSPLIASCLASASLSPADLTAVAVGNGPGPFTGLRVGIVTGLTMGHALGVPVHGICSLDVLAAQAAPTVRDGELLVATDARRKEVYWSRYAVRSGHVERLTFPAVERPADLTDDVRALPTVGRGPVLWPELFPDPVPVLDVDAAVLARLAVERARDGEEMPVEPLYLRRPDALTTAERAAR</sequence>
<comment type="caution">
    <text evidence="2">The sequence shown here is derived from an EMBL/GenBank/DDBJ whole genome shotgun (WGS) entry which is preliminary data.</text>
</comment>
<name>A0A0A0JNQ5_9MICO</name>
<dbReference type="Gene3D" id="3.30.420.40">
    <property type="match status" value="2"/>
</dbReference>